<evidence type="ECO:0000256" key="1">
    <source>
        <dbReference type="ARBA" id="ARBA00009589"/>
    </source>
</evidence>
<dbReference type="RefSeq" id="WP_166010598.1">
    <property type="nucleotide sequence ID" value="NZ_CP049888.1"/>
</dbReference>
<organism evidence="2 3">
    <name type="scientific">Weissella coleopterorum</name>
    <dbReference type="NCBI Taxonomy" id="2714949"/>
    <lineage>
        <taxon>Bacteria</taxon>
        <taxon>Bacillati</taxon>
        <taxon>Bacillota</taxon>
        <taxon>Bacilli</taxon>
        <taxon>Lactobacillales</taxon>
        <taxon>Lactobacillaceae</taxon>
        <taxon>Weissella</taxon>
    </lineage>
</organism>
<dbReference type="PANTHER" id="PTHR16504:SF4">
    <property type="entry name" value="5'(3')-DEOXYRIBONUCLEOTIDASE"/>
    <property type="match status" value="1"/>
</dbReference>
<dbReference type="Pfam" id="PF06941">
    <property type="entry name" value="NT5C"/>
    <property type="match status" value="1"/>
</dbReference>
<evidence type="ECO:0000313" key="3">
    <source>
        <dbReference type="Proteomes" id="UP000500741"/>
    </source>
</evidence>
<dbReference type="InterPro" id="IPR023214">
    <property type="entry name" value="HAD_sf"/>
</dbReference>
<evidence type="ECO:0000313" key="2">
    <source>
        <dbReference type="EMBL" id="QIL50721.1"/>
    </source>
</evidence>
<dbReference type="EMBL" id="CP049888">
    <property type="protein sequence ID" value="QIL50721.1"/>
    <property type="molecule type" value="Genomic_DNA"/>
</dbReference>
<gene>
    <name evidence="2" type="ORF">G7084_04950</name>
</gene>
<accession>A0A6G8B050</accession>
<dbReference type="Gene3D" id="3.40.50.1000">
    <property type="entry name" value="HAD superfamily/HAD-like"/>
    <property type="match status" value="1"/>
</dbReference>
<name>A0A6G8B050_9LACO</name>
<dbReference type="GO" id="GO:0008253">
    <property type="term" value="F:5'-nucleotidase activity"/>
    <property type="evidence" value="ECO:0007669"/>
    <property type="project" value="InterPro"/>
</dbReference>
<dbReference type="InterPro" id="IPR010708">
    <property type="entry name" value="5'(3')-deoxyribonucleotidase"/>
</dbReference>
<dbReference type="PANTHER" id="PTHR16504">
    <property type="entry name" value="5'(3')-DEOXYRIBONUCLEOTIDASE"/>
    <property type="match status" value="1"/>
</dbReference>
<keyword evidence="3" id="KW-1185">Reference proteome</keyword>
<dbReference type="InterPro" id="IPR036412">
    <property type="entry name" value="HAD-like_sf"/>
</dbReference>
<proteinExistence type="inferred from homology"/>
<dbReference type="KEGG" id="wco:G7084_04950"/>
<sequence>MVKKPKLFLDMDNTLVDTLPILTAATEQAIEMGLEKPDQIPDIFRHLKPLPGALNGIKTLSKYYDLYILSTAPWFNASSWSNKMEWLNEYFGNDAQSPFYKHVIMTHDKGLARAEGGILIDDRPYHGAAKWDDASSGTAWIQYDYNKQMNWTADNGLMQLLIQTAQIYQVQSLSEREALIKASQAMNLSFHGSLEHFEKANWE</sequence>
<comment type="similarity">
    <text evidence="1">Belongs to the 5'(3')-deoxyribonucleotidase family.</text>
</comment>
<dbReference type="SUPFAM" id="SSF56784">
    <property type="entry name" value="HAD-like"/>
    <property type="match status" value="1"/>
</dbReference>
<dbReference type="Proteomes" id="UP000500741">
    <property type="component" value="Chromosome"/>
</dbReference>
<protein>
    <submittedName>
        <fullName evidence="2">Uncharacterized protein</fullName>
    </submittedName>
</protein>
<dbReference type="GO" id="GO:0009223">
    <property type="term" value="P:pyrimidine deoxyribonucleotide catabolic process"/>
    <property type="evidence" value="ECO:0007669"/>
    <property type="project" value="TreeGrafter"/>
</dbReference>
<reference evidence="2 3" key="1">
    <citation type="submission" date="2020-03" db="EMBL/GenBank/DDBJ databases">
        <title>Weissella sp. nov., isolated from Cybister lewisianus.</title>
        <authorList>
            <person name="Hyun D.-W."/>
            <person name="Bae J.-W."/>
        </authorList>
    </citation>
    <scope>NUCLEOTIDE SEQUENCE [LARGE SCALE GENOMIC DNA]</scope>
    <source>
        <strain evidence="2 3">HDW19</strain>
    </source>
</reference>
<dbReference type="AlphaFoldDB" id="A0A6G8B050"/>